<comment type="caution">
    <text evidence="5">The sequence shown here is derived from an EMBL/GenBank/DDBJ whole genome shotgun (WGS) entry which is preliminary data.</text>
</comment>
<dbReference type="Proteomes" id="UP000693970">
    <property type="component" value="Unassembled WGS sequence"/>
</dbReference>
<keyword evidence="1" id="KW-0862">Zinc</keyword>
<dbReference type="InterPro" id="IPR040198">
    <property type="entry name" value="Fido_containing"/>
</dbReference>
<dbReference type="PROSITE" id="PS50089">
    <property type="entry name" value="ZF_RING_2"/>
    <property type="match status" value="1"/>
</dbReference>
<dbReference type="InterPro" id="IPR001841">
    <property type="entry name" value="Znf_RING"/>
</dbReference>
<feature type="region of interest" description="Disordered" evidence="2">
    <location>
        <begin position="123"/>
        <end position="150"/>
    </location>
</feature>
<feature type="region of interest" description="Disordered" evidence="2">
    <location>
        <begin position="709"/>
        <end position="774"/>
    </location>
</feature>
<dbReference type="InterPro" id="IPR003812">
    <property type="entry name" value="Fido"/>
</dbReference>
<name>A0A9K3PH54_9STRA</name>
<proteinExistence type="predicted"/>
<evidence type="ECO:0000256" key="1">
    <source>
        <dbReference type="PROSITE-ProRule" id="PRU00175"/>
    </source>
</evidence>
<dbReference type="PANTHER" id="PTHR13504">
    <property type="entry name" value="FIDO DOMAIN-CONTAINING PROTEIN DDB_G0283145"/>
    <property type="match status" value="1"/>
</dbReference>
<dbReference type="OrthoDB" id="49282at2759"/>
<dbReference type="AlphaFoldDB" id="A0A9K3PH54"/>
<dbReference type="PANTHER" id="PTHR13504:SF38">
    <property type="entry name" value="FIDO DOMAIN-CONTAINING PROTEIN"/>
    <property type="match status" value="1"/>
</dbReference>
<feature type="region of interest" description="Disordered" evidence="2">
    <location>
        <begin position="879"/>
        <end position="906"/>
    </location>
</feature>
<evidence type="ECO:0000259" key="4">
    <source>
        <dbReference type="PROSITE" id="PS51459"/>
    </source>
</evidence>
<feature type="compositionally biased region" description="Polar residues" evidence="2">
    <location>
        <begin position="13"/>
        <end position="24"/>
    </location>
</feature>
<accession>A0A9K3PH54</accession>
<reference evidence="5" key="2">
    <citation type="submission" date="2021-04" db="EMBL/GenBank/DDBJ databases">
        <authorList>
            <person name="Podell S."/>
        </authorList>
    </citation>
    <scope>NUCLEOTIDE SEQUENCE</scope>
    <source>
        <strain evidence="5">Hildebrandi</strain>
    </source>
</reference>
<feature type="compositionally biased region" description="Basic and acidic residues" evidence="2">
    <location>
        <begin position="127"/>
        <end position="141"/>
    </location>
</feature>
<keyword evidence="1" id="KW-0863">Zinc-finger</keyword>
<evidence type="ECO:0000313" key="5">
    <source>
        <dbReference type="EMBL" id="KAG7347188.1"/>
    </source>
</evidence>
<dbReference type="Pfam" id="PF02661">
    <property type="entry name" value="Fic"/>
    <property type="match status" value="1"/>
</dbReference>
<protein>
    <submittedName>
        <fullName evidence="5">Fic/DOC family protein</fullName>
    </submittedName>
</protein>
<dbReference type="PROSITE" id="PS51459">
    <property type="entry name" value="FIDO"/>
    <property type="match status" value="1"/>
</dbReference>
<feature type="domain" description="Fido" evidence="4">
    <location>
        <begin position="429"/>
        <end position="596"/>
    </location>
</feature>
<feature type="domain" description="RING-type" evidence="3">
    <location>
        <begin position="637"/>
        <end position="675"/>
    </location>
</feature>
<feature type="compositionally biased region" description="Polar residues" evidence="2">
    <location>
        <begin position="888"/>
        <end position="897"/>
    </location>
</feature>
<reference evidence="5" key="1">
    <citation type="journal article" date="2021" name="Sci. Rep.">
        <title>Diploid genomic architecture of Nitzschia inconspicua, an elite biomass production diatom.</title>
        <authorList>
            <person name="Oliver A."/>
            <person name="Podell S."/>
            <person name="Pinowska A."/>
            <person name="Traller J.C."/>
            <person name="Smith S.R."/>
            <person name="McClure R."/>
            <person name="Beliaev A."/>
            <person name="Bohutskyi P."/>
            <person name="Hill E.A."/>
            <person name="Rabines A."/>
            <person name="Zheng H."/>
            <person name="Allen L.Z."/>
            <person name="Kuo A."/>
            <person name="Grigoriev I.V."/>
            <person name="Allen A.E."/>
            <person name="Hazlebeck D."/>
            <person name="Allen E.E."/>
        </authorList>
    </citation>
    <scope>NUCLEOTIDE SEQUENCE</scope>
    <source>
        <strain evidence="5">Hildebrandi</strain>
    </source>
</reference>
<feature type="region of interest" description="Disordered" evidence="2">
    <location>
        <begin position="1"/>
        <end position="73"/>
    </location>
</feature>
<sequence length="1032" mass="114872">MDQVFTGVVETPNAESSVPNMTWVQTSQTSSSSASTSTTCTPQSSREEESDHSSSLGSKSKRHHHPWQECIDSTKREPELTSLNYVVNLASSLIETDLDSCNSAKRVGPFFFRVFLVNDDNINAQNKNDKNVDEGSDDYNRPSESTTEDIDNTRPIPVVVSDGVVYCAALILHPIKELMTACQCIIAATGLTVGIWDSQSNDPSTETGRYYRRIWSRYGPSSATFDQRTTLPFLYIGRFHVASENDTEDIVNPTNSHTPDANDEGVVLENKLSSDIHLSTEWEWSFNYGKVATLLASKEFDLETFAGESPQPNERQCLNTYANKVKDAVVVSDFLEQHHAVQILHKSKHGRPTLLMGSLHSSSLSSPAQESFLNYQNSLLELDRTQREKIGASVQKHLDQTNCKPNSEQAAMQFQETLEYALNCKDELLTSEMLVRWHLWLMGDGLHENAGEFRDHSRQQDGTEFCSPDQIQPHLDKFCQSLEFHWIPQVNAKPTSSKEIATFAAAALVGIWDICPFHDGNLRFGLVLVNWALRRCGLPFCIHILDDEKGDGLVAVLQQTLRNLYQVSLGDTNPTGFGLALNTAGGLAPLVTFLLSHMASAVSDLSEIIQEKEKWTTDEAHARIVRKAREAAVETLCFVCFEGSPNISTLCCGKPVHFNCLAQWLSSHASCPQCRSNIPSLTIGNSNSWDLFHRATDDEDSEVGRLLHFITDDPDDDSSSDSWSSSSSSSSDSSPSSDSSSSSSFSPPSAFLDNGFDSSSAENDEEEEDEARSRRYRWISGTGDDSEGHPFFNADLAPMEGNVVEIYDVDLANHLSQEHSSTIVSRVLPEAIDDTHNENQHARNVSQSIVRMESFSHSNSGITPRMSFLDPTLLVNVQRSNEERDESTSVFVDSSSTGDDDHGNHQDMSETMLFARNPAFNPVTPESIPRDGAEFFRNLVVSDHWLSPHQYDAYESDDYDPETFDDEDFFVPHEEEASILIDEAQSLCTQSRCHNHAHAECRNKSCYSCCVKRGADCPVHGLQFVSTLFNTR</sequence>
<evidence type="ECO:0000259" key="3">
    <source>
        <dbReference type="PROSITE" id="PS50089"/>
    </source>
</evidence>
<feature type="compositionally biased region" description="Low complexity" evidence="2">
    <location>
        <begin position="25"/>
        <end position="44"/>
    </location>
</feature>
<organism evidence="5 6">
    <name type="scientific">Nitzschia inconspicua</name>
    <dbReference type="NCBI Taxonomy" id="303405"/>
    <lineage>
        <taxon>Eukaryota</taxon>
        <taxon>Sar</taxon>
        <taxon>Stramenopiles</taxon>
        <taxon>Ochrophyta</taxon>
        <taxon>Bacillariophyta</taxon>
        <taxon>Bacillariophyceae</taxon>
        <taxon>Bacillariophycidae</taxon>
        <taxon>Bacillariales</taxon>
        <taxon>Bacillariaceae</taxon>
        <taxon>Nitzschia</taxon>
    </lineage>
</organism>
<evidence type="ECO:0000313" key="6">
    <source>
        <dbReference type="Proteomes" id="UP000693970"/>
    </source>
</evidence>
<keyword evidence="1" id="KW-0479">Metal-binding</keyword>
<dbReference type="GO" id="GO:0008270">
    <property type="term" value="F:zinc ion binding"/>
    <property type="evidence" value="ECO:0007669"/>
    <property type="project" value="UniProtKB-KW"/>
</dbReference>
<evidence type="ECO:0000256" key="2">
    <source>
        <dbReference type="SAM" id="MobiDB-lite"/>
    </source>
</evidence>
<gene>
    <name evidence="5" type="ORF">IV203_006257</name>
</gene>
<feature type="compositionally biased region" description="Low complexity" evidence="2">
    <location>
        <begin position="720"/>
        <end position="749"/>
    </location>
</feature>
<dbReference type="EMBL" id="JAGRRH010000021">
    <property type="protein sequence ID" value="KAG7347188.1"/>
    <property type="molecule type" value="Genomic_DNA"/>
</dbReference>
<keyword evidence="6" id="KW-1185">Reference proteome</keyword>